<sequence length="781" mass="86022">MVLVSWRLLVSVAAPVQDLVNISRTSSSFKLRWSLPELSKNILEGILVRCDVSRSLTNLPIKEVEQIRLDRHTVEVLVRDLLPAAEYACVVRSSFMQGVERDARISVWTEPPDLKAPASPRVIGFTDNSVTLRLFESEDRTVGFYRIVVESDGARGDKRRRRRDLEQEQSREQHISRRSRAAAMRVQDLTHDIYTARENGETAYVTAEFEPHRLRGSFTVGDNKTYNGYFNGPLEKEMEYTFWLVAYSNIDGRVHSRTFICRRRHIAEDREKAEMPSFGPAILPEPDTPEPSTPVGKENEVEPLIEAPSSELLVQAEPVYTNTDDVYPPIKVEDLWDYIRSAKQNDLEGLKKEFKLLPAGVTAPCEVAKRNENKYKNRYGNIIAYDHTRVLLEPEGDDSTDDYINANYIDLVVKVVSGECGSDGGGDDVGGGSGGSDDSDGGGSSDGGGRSDGGSSSDGGGGGIDGGNGGGGVSNGGDGSRVDYGNGGGGRIGDDGGDIDDDDDDDGGGGDDGGGSDGGDDDGGGEGPSASTLSDIWRMAWKENSKTIIMLTNVTESGKKKCEVYWPETGSDQYGKITVQLLDTDVLPDFTVRTFLMSKGGQSKYIKQFHYTTWPDHGVPRFGHSLLLAGVGRTGTYISVDTQLEMAKSEGLIDVFNFVHHMRSQRVNMVQTLEQYVFVYDCLLEALICGDTTIASYAFPELYTELCLFDQDISKTKLEEQFEILKLLSTTIERDESTTALSQENIFKNRCKNIVPANRCRPYLMTAYEGGNDYINAVYLN</sequence>
<dbReference type="InterPro" id="IPR050348">
    <property type="entry name" value="Protein-Tyr_Phosphatase"/>
</dbReference>
<evidence type="ECO:0000259" key="14">
    <source>
        <dbReference type="PROSITE" id="PS50055"/>
    </source>
</evidence>
<dbReference type="InterPro" id="IPR003595">
    <property type="entry name" value="Tyr_Pase_cat"/>
</dbReference>
<evidence type="ECO:0000259" key="16">
    <source>
        <dbReference type="PROSITE" id="PS50853"/>
    </source>
</evidence>
<evidence type="ECO:0000256" key="1">
    <source>
        <dbReference type="ARBA" id="ARBA00004479"/>
    </source>
</evidence>
<name>A0AAV4GCU4_9GAST</name>
<keyword evidence="18" id="KW-1185">Reference proteome</keyword>
<evidence type="ECO:0000256" key="7">
    <source>
        <dbReference type="ARBA" id="ARBA00022912"/>
    </source>
</evidence>
<organism evidence="17 18">
    <name type="scientific">Elysia marginata</name>
    <dbReference type="NCBI Taxonomy" id="1093978"/>
    <lineage>
        <taxon>Eukaryota</taxon>
        <taxon>Metazoa</taxon>
        <taxon>Spiralia</taxon>
        <taxon>Lophotrochozoa</taxon>
        <taxon>Mollusca</taxon>
        <taxon>Gastropoda</taxon>
        <taxon>Heterobranchia</taxon>
        <taxon>Euthyneura</taxon>
        <taxon>Panpulmonata</taxon>
        <taxon>Sacoglossa</taxon>
        <taxon>Placobranchoidea</taxon>
        <taxon>Plakobranchidae</taxon>
        <taxon>Elysia</taxon>
    </lineage>
</organism>
<feature type="domain" description="Tyrosine specific protein phosphatases" evidence="15">
    <location>
        <begin position="629"/>
        <end position="677"/>
    </location>
</feature>
<feature type="region of interest" description="Disordered" evidence="12">
    <location>
        <begin position="422"/>
        <end position="533"/>
    </location>
</feature>
<feature type="compositionally biased region" description="Acidic residues" evidence="12">
    <location>
        <begin position="495"/>
        <end position="509"/>
    </location>
</feature>
<accession>A0AAV4GCU4</accession>
<dbReference type="InterPro" id="IPR000242">
    <property type="entry name" value="PTP_cat"/>
</dbReference>
<keyword evidence="10" id="KW-0325">Glycoprotein</keyword>
<protein>
    <recommendedName>
        <fullName evidence="3">protein-tyrosine-phosphatase</fullName>
        <ecNumber evidence="3">3.1.3.48</ecNumber>
    </recommendedName>
</protein>
<keyword evidence="5 13" id="KW-0732">Signal</keyword>
<dbReference type="InterPro" id="IPR029021">
    <property type="entry name" value="Prot-tyrosine_phosphatase-like"/>
</dbReference>
<evidence type="ECO:0000256" key="12">
    <source>
        <dbReference type="SAM" id="MobiDB-lite"/>
    </source>
</evidence>
<feature type="signal peptide" evidence="13">
    <location>
        <begin position="1"/>
        <end position="18"/>
    </location>
</feature>
<evidence type="ECO:0000313" key="17">
    <source>
        <dbReference type="EMBL" id="GFR82250.1"/>
    </source>
</evidence>
<dbReference type="Pfam" id="PF00102">
    <property type="entry name" value="Y_phosphatase"/>
    <property type="match status" value="3"/>
</dbReference>
<comment type="catalytic activity">
    <reaction evidence="11">
        <text>O-phospho-L-tyrosyl-[protein] + H2O = L-tyrosyl-[protein] + phosphate</text>
        <dbReference type="Rhea" id="RHEA:10684"/>
        <dbReference type="Rhea" id="RHEA-COMP:10136"/>
        <dbReference type="Rhea" id="RHEA-COMP:20101"/>
        <dbReference type="ChEBI" id="CHEBI:15377"/>
        <dbReference type="ChEBI" id="CHEBI:43474"/>
        <dbReference type="ChEBI" id="CHEBI:46858"/>
        <dbReference type="ChEBI" id="CHEBI:61978"/>
        <dbReference type="EC" id="3.1.3.48"/>
    </reaction>
</comment>
<dbReference type="SUPFAM" id="SSF49265">
    <property type="entry name" value="Fibronectin type III"/>
    <property type="match status" value="1"/>
</dbReference>
<dbReference type="SMART" id="SM00194">
    <property type="entry name" value="PTPc"/>
    <property type="match status" value="1"/>
</dbReference>
<evidence type="ECO:0000256" key="11">
    <source>
        <dbReference type="ARBA" id="ARBA00051722"/>
    </source>
</evidence>
<feature type="chain" id="PRO_5044022506" description="protein-tyrosine-phosphatase" evidence="13">
    <location>
        <begin position="19"/>
        <end position="781"/>
    </location>
</feature>
<dbReference type="PRINTS" id="PR00700">
    <property type="entry name" value="PRTYPHPHTASE"/>
</dbReference>
<dbReference type="InterPro" id="IPR057598">
    <property type="entry name" value="Fn3_PTPRU"/>
</dbReference>
<dbReference type="InterPro" id="IPR003961">
    <property type="entry name" value="FN3_dom"/>
</dbReference>
<feature type="compositionally biased region" description="Basic and acidic residues" evidence="12">
    <location>
        <begin position="163"/>
        <end position="175"/>
    </location>
</feature>
<feature type="region of interest" description="Disordered" evidence="12">
    <location>
        <begin position="156"/>
        <end position="177"/>
    </location>
</feature>
<proteinExistence type="inferred from homology"/>
<keyword evidence="6" id="KW-0378">Hydrolase</keyword>
<dbReference type="Pfam" id="PF23144">
    <property type="entry name" value="Fn3_PTPRU"/>
    <property type="match status" value="1"/>
</dbReference>
<evidence type="ECO:0000256" key="4">
    <source>
        <dbReference type="ARBA" id="ARBA00022692"/>
    </source>
</evidence>
<feature type="non-terminal residue" evidence="17">
    <location>
        <position position="781"/>
    </location>
</feature>
<comment type="similarity">
    <text evidence="2">Belongs to the protein-tyrosine phosphatase family.</text>
</comment>
<keyword evidence="17" id="KW-0675">Receptor</keyword>
<dbReference type="Proteomes" id="UP000762676">
    <property type="component" value="Unassembled WGS sequence"/>
</dbReference>
<evidence type="ECO:0000256" key="8">
    <source>
        <dbReference type="ARBA" id="ARBA00022989"/>
    </source>
</evidence>
<keyword evidence="7" id="KW-0904">Protein phosphatase</keyword>
<dbReference type="PANTHER" id="PTHR19134">
    <property type="entry name" value="RECEPTOR-TYPE TYROSINE-PROTEIN PHOSPHATASE"/>
    <property type="match status" value="1"/>
</dbReference>
<feature type="domain" description="Fibronectin type-III" evidence="16">
    <location>
        <begin position="15"/>
        <end position="119"/>
    </location>
</feature>
<dbReference type="PROSITE" id="PS50055">
    <property type="entry name" value="TYR_PHOSPHATASE_PTP"/>
    <property type="match status" value="1"/>
</dbReference>
<keyword evidence="9" id="KW-0472">Membrane</keyword>
<evidence type="ECO:0000259" key="15">
    <source>
        <dbReference type="PROSITE" id="PS50056"/>
    </source>
</evidence>
<dbReference type="PROSITE" id="PS50056">
    <property type="entry name" value="TYR_PHOSPHATASE_2"/>
    <property type="match status" value="1"/>
</dbReference>
<keyword evidence="4" id="KW-0812">Transmembrane</keyword>
<evidence type="ECO:0000256" key="13">
    <source>
        <dbReference type="SAM" id="SignalP"/>
    </source>
</evidence>
<dbReference type="InterPro" id="IPR036116">
    <property type="entry name" value="FN3_sf"/>
</dbReference>
<dbReference type="GO" id="GO:0016020">
    <property type="term" value="C:membrane"/>
    <property type="evidence" value="ECO:0007669"/>
    <property type="project" value="UniProtKB-SubCell"/>
</dbReference>
<evidence type="ECO:0000256" key="10">
    <source>
        <dbReference type="ARBA" id="ARBA00023180"/>
    </source>
</evidence>
<feature type="compositionally biased region" description="Gly residues" evidence="12">
    <location>
        <begin position="422"/>
        <end position="491"/>
    </location>
</feature>
<comment type="caution">
    <text evidence="17">The sequence shown here is derived from an EMBL/GenBank/DDBJ whole genome shotgun (WGS) entry which is preliminary data.</text>
</comment>
<dbReference type="AlphaFoldDB" id="A0AAV4GCU4"/>
<dbReference type="PROSITE" id="PS50853">
    <property type="entry name" value="FN3"/>
    <property type="match status" value="1"/>
</dbReference>
<dbReference type="EMBL" id="BMAT01011936">
    <property type="protein sequence ID" value="GFR82250.1"/>
    <property type="molecule type" value="Genomic_DNA"/>
</dbReference>
<dbReference type="GO" id="GO:0004725">
    <property type="term" value="F:protein tyrosine phosphatase activity"/>
    <property type="evidence" value="ECO:0007669"/>
    <property type="project" value="UniProtKB-EC"/>
</dbReference>
<gene>
    <name evidence="17" type="ORF">ElyMa_005945500</name>
</gene>
<dbReference type="SMART" id="SM00404">
    <property type="entry name" value="PTPc_motif"/>
    <property type="match status" value="1"/>
</dbReference>
<dbReference type="PANTHER" id="PTHR19134:SF562">
    <property type="entry name" value="PROTEIN-TYROSINE-PHOSPHATASE"/>
    <property type="match status" value="1"/>
</dbReference>
<dbReference type="SMART" id="SM00060">
    <property type="entry name" value="FN3"/>
    <property type="match status" value="2"/>
</dbReference>
<evidence type="ECO:0000256" key="2">
    <source>
        <dbReference type="ARBA" id="ARBA00009580"/>
    </source>
</evidence>
<keyword evidence="8" id="KW-1133">Transmembrane helix</keyword>
<evidence type="ECO:0000313" key="18">
    <source>
        <dbReference type="Proteomes" id="UP000762676"/>
    </source>
</evidence>
<evidence type="ECO:0000256" key="6">
    <source>
        <dbReference type="ARBA" id="ARBA00022801"/>
    </source>
</evidence>
<comment type="subcellular location">
    <subcellularLocation>
        <location evidence="1">Membrane</location>
        <topology evidence="1">Single-pass type I membrane protein</topology>
    </subcellularLocation>
</comment>
<reference evidence="17 18" key="1">
    <citation type="journal article" date="2021" name="Elife">
        <title>Chloroplast acquisition without the gene transfer in kleptoplastic sea slugs, Plakobranchus ocellatus.</title>
        <authorList>
            <person name="Maeda T."/>
            <person name="Takahashi S."/>
            <person name="Yoshida T."/>
            <person name="Shimamura S."/>
            <person name="Takaki Y."/>
            <person name="Nagai Y."/>
            <person name="Toyoda A."/>
            <person name="Suzuki Y."/>
            <person name="Arimoto A."/>
            <person name="Ishii H."/>
            <person name="Satoh N."/>
            <person name="Nishiyama T."/>
            <person name="Hasebe M."/>
            <person name="Maruyama T."/>
            <person name="Minagawa J."/>
            <person name="Obokata J."/>
            <person name="Shigenobu S."/>
        </authorList>
    </citation>
    <scope>NUCLEOTIDE SEQUENCE [LARGE SCALE GENOMIC DNA]</scope>
</reference>
<evidence type="ECO:0000256" key="9">
    <source>
        <dbReference type="ARBA" id="ARBA00023136"/>
    </source>
</evidence>
<dbReference type="Gene3D" id="3.90.190.10">
    <property type="entry name" value="Protein tyrosine phosphatase superfamily"/>
    <property type="match status" value="3"/>
</dbReference>
<dbReference type="InterPro" id="IPR000387">
    <property type="entry name" value="Tyr_Pase_dom"/>
</dbReference>
<dbReference type="SUPFAM" id="SSF52799">
    <property type="entry name" value="(Phosphotyrosine protein) phosphatases II"/>
    <property type="match status" value="2"/>
</dbReference>
<feature type="region of interest" description="Disordered" evidence="12">
    <location>
        <begin position="277"/>
        <end position="297"/>
    </location>
</feature>
<evidence type="ECO:0000256" key="5">
    <source>
        <dbReference type="ARBA" id="ARBA00022729"/>
    </source>
</evidence>
<dbReference type="EC" id="3.1.3.48" evidence="3"/>
<evidence type="ECO:0000256" key="3">
    <source>
        <dbReference type="ARBA" id="ARBA00013064"/>
    </source>
</evidence>
<feature type="domain" description="Tyrosine-protein phosphatase" evidence="14">
    <location>
        <begin position="350"/>
        <end position="686"/>
    </location>
</feature>